<feature type="domain" description="Protein kinase" evidence="1">
    <location>
        <begin position="656"/>
        <end position="972"/>
    </location>
</feature>
<dbReference type="SUPFAM" id="SSF81901">
    <property type="entry name" value="HCP-like"/>
    <property type="match status" value="1"/>
</dbReference>
<dbReference type="Pfam" id="PF00069">
    <property type="entry name" value="Pkinase"/>
    <property type="match status" value="1"/>
</dbReference>
<dbReference type="InParanoid" id="I7M7A4"/>
<keyword evidence="2" id="KW-0418">Kinase</keyword>
<keyword evidence="2" id="KW-0808">Transferase</keyword>
<dbReference type="CDD" id="cd00180">
    <property type="entry name" value="PKc"/>
    <property type="match status" value="1"/>
</dbReference>
<dbReference type="EMBL" id="GG662793">
    <property type="protein sequence ID" value="EAR90857.2"/>
    <property type="molecule type" value="Genomic_DNA"/>
</dbReference>
<dbReference type="eggNOG" id="KOG0611">
    <property type="taxonomic scope" value="Eukaryota"/>
</dbReference>
<dbReference type="KEGG" id="tet:TTHERM_00143630"/>
<dbReference type="SMART" id="SM00220">
    <property type="entry name" value="S_TKc"/>
    <property type="match status" value="1"/>
</dbReference>
<organism evidence="2 3">
    <name type="scientific">Tetrahymena thermophila (strain SB210)</name>
    <dbReference type="NCBI Taxonomy" id="312017"/>
    <lineage>
        <taxon>Eukaryota</taxon>
        <taxon>Sar</taxon>
        <taxon>Alveolata</taxon>
        <taxon>Ciliophora</taxon>
        <taxon>Intramacronucleata</taxon>
        <taxon>Oligohymenophorea</taxon>
        <taxon>Hymenostomatida</taxon>
        <taxon>Tetrahymenina</taxon>
        <taxon>Tetrahymenidae</taxon>
        <taxon>Tetrahymena</taxon>
    </lineage>
</organism>
<dbReference type="Proteomes" id="UP000009168">
    <property type="component" value="Unassembled WGS sequence"/>
</dbReference>
<dbReference type="SUPFAM" id="SSF56112">
    <property type="entry name" value="Protein kinase-like (PK-like)"/>
    <property type="match status" value="1"/>
</dbReference>
<dbReference type="Gene3D" id="1.10.510.10">
    <property type="entry name" value="Transferase(Phosphotransferase) domain 1"/>
    <property type="match status" value="2"/>
</dbReference>
<proteinExistence type="predicted"/>
<gene>
    <name evidence="2" type="ORF">TTHERM_00143630</name>
</gene>
<evidence type="ECO:0000313" key="3">
    <source>
        <dbReference type="Proteomes" id="UP000009168"/>
    </source>
</evidence>
<evidence type="ECO:0000313" key="2">
    <source>
        <dbReference type="EMBL" id="EAR90857.2"/>
    </source>
</evidence>
<dbReference type="AlphaFoldDB" id="I7M7A4"/>
<keyword evidence="3" id="KW-1185">Reference proteome</keyword>
<dbReference type="Pfam" id="PF07714">
    <property type="entry name" value="PK_Tyr_Ser-Thr"/>
    <property type="match status" value="1"/>
</dbReference>
<dbReference type="InterPro" id="IPR001245">
    <property type="entry name" value="Ser-Thr/Tyr_kinase_cat_dom"/>
</dbReference>
<dbReference type="GO" id="GO:0005524">
    <property type="term" value="F:ATP binding"/>
    <property type="evidence" value="ECO:0007669"/>
    <property type="project" value="InterPro"/>
</dbReference>
<dbReference type="PANTHER" id="PTHR44329">
    <property type="entry name" value="SERINE/THREONINE-PROTEIN KINASE TNNI3K-RELATED"/>
    <property type="match status" value="1"/>
</dbReference>
<dbReference type="PROSITE" id="PS50011">
    <property type="entry name" value="PROTEIN_KINASE_DOM"/>
    <property type="match status" value="1"/>
</dbReference>
<sequence length="980" mass="114518">MSQNQDNNIVDLKAITVPSWQQAFRDFHTQAIAELLQSAENQNNSRLKNFIKGQFYEHGLFNFEQNVEKAIECYKQGAKLSDPLCCYRLAEAYSHQENPLKIIPDFEDNLYYQVMTMCFTQLYYGVSLFNCEDWFQNYLKIDPELNTLNRVVRQNVKDRTQYASEFQNEYSVQNLIKLLLTMRTHNVDLNSKDSVENEKTRVQEIYDKIIESLSQSIQKRAEDQQNSSSFAYETLLYLFATESFNSDKRVDSCLQILVQYPKFLVSATENLYQEIEIISQSQLDNMFFSHMRFVLIEIHNISKMLRNSEKESDKQDYERLLQVLEKTFEAVYKFKQEEKIKEQGDIIFITRHYAELISKKGTKEGIEKAIQIQQQELDLQNQGDEQLAFCYYKLGSFYRKILKSKNIKNDSTNQQPEILLNGEKNNEEDFQNQLSEKMKKYFEKAEALYNSRVKNINEQPLSKMLSTFYLGRIHQKIKSNNNVAYRYFFKVLQIYNQNQKLLSNCRTLQFEIAYLKSLKRLNGIQQTDPNLYLQNYITLNNQQTNHNTFSNTQNAYLNDTNSQFINKSDQNNSIHSNIHDTQSINKRNANQQQLEIYQSSIYQGARMMAPCGTLQSMGSYRAMNHMQNVKDDQNFASGLAKAFQREYVLEIPAKEIRIKSMMRKGQFGSVHTIMYKDELYAAKQIQFVPRNFYDKLLEELKNNLEVVHPTLFPILAVTKWYSNKEHRTSKDPINILLIMDLKKSNLEQVLQENLVLSQSIAFRIASQVCSGICALHDHDIIHTNIKLKNILIDSNFNAFITDWGISHLFSNEIDRNLDEFTTSLAFAAPELIQGISLERGSISGKSQFQENISSNFNQNITAYFSSNGENSNPNKENMFEENAVRTSRISNFSKESDVWSFGVVLLCLFFEFYPNEKSIKDINLYNGVTILNCNPKLQQIYSLIQDMLKIQPSQRISISQVQQRLQQMQIFFDSGNNYEN</sequence>
<name>I7M7A4_TETTS</name>
<reference evidence="3" key="1">
    <citation type="journal article" date="2006" name="PLoS Biol.">
        <title>Macronuclear genome sequence of the ciliate Tetrahymena thermophila, a model eukaryote.</title>
        <authorList>
            <person name="Eisen J.A."/>
            <person name="Coyne R.S."/>
            <person name="Wu M."/>
            <person name="Wu D."/>
            <person name="Thiagarajan M."/>
            <person name="Wortman J.R."/>
            <person name="Badger J.H."/>
            <person name="Ren Q."/>
            <person name="Amedeo P."/>
            <person name="Jones K.M."/>
            <person name="Tallon L.J."/>
            <person name="Delcher A.L."/>
            <person name="Salzberg S.L."/>
            <person name="Silva J.C."/>
            <person name="Haas B.J."/>
            <person name="Majoros W.H."/>
            <person name="Farzad M."/>
            <person name="Carlton J.M."/>
            <person name="Smith R.K. Jr."/>
            <person name="Garg J."/>
            <person name="Pearlman R.E."/>
            <person name="Karrer K.M."/>
            <person name="Sun L."/>
            <person name="Manning G."/>
            <person name="Elde N.C."/>
            <person name="Turkewitz A.P."/>
            <person name="Asai D.J."/>
            <person name="Wilkes D.E."/>
            <person name="Wang Y."/>
            <person name="Cai H."/>
            <person name="Collins K."/>
            <person name="Stewart B.A."/>
            <person name="Lee S.R."/>
            <person name="Wilamowska K."/>
            <person name="Weinberg Z."/>
            <person name="Ruzzo W.L."/>
            <person name="Wloga D."/>
            <person name="Gaertig J."/>
            <person name="Frankel J."/>
            <person name="Tsao C.-C."/>
            <person name="Gorovsky M.A."/>
            <person name="Keeling P.J."/>
            <person name="Waller R.F."/>
            <person name="Patron N.J."/>
            <person name="Cherry J.M."/>
            <person name="Stover N.A."/>
            <person name="Krieger C.J."/>
            <person name="del Toro C."/>
            <person name="Ryder H.F."/>
            <person name="Williamson S.C."/>
            <person name="Barbeau R.A."/>
            <person name="Hamilton E.P."/>
            <person name="Orias E."/>
        </authorList>
    </citation>
    <scope>NUCLEOTIDE SEQUENCE [LARGE SCALE GENOMIC DNA]</scope>
    <source>
        <strain evidence="3">SB210</strain>
    </source>
</reference>
<protein>
    <submittedName>
        <fullName evidence="2">Protein kinase</fullName>
    </submittedName>
</protein>
<evidence type="ECO:0000259" key="1">
    <source>
        <dbReference type="PROSITE" id="PS50011"/>
    </source>
</evidence>
<accession>I7M7A4</accession>
<dbReference type="InterPro" id="IPR051681">
    <property type="entry name" value="Ser/Thr_Kinases-Pseudokinases"/>
</dbReference>
<dbReference type="GeneID" id="7827527"/>
<dbReference type="InterPro" id="IPR011009">
    <property type="entry name" value="Kinase-like_dom_sf"/>
</dbReference>
<dbReference type="OrthoDB" id="4062651at2759"/>
<dbReference type="RefSeq" id="XP_001011102.2">
    <property type="nucleotide sequence ID" value="XM_001011102.2"/>
</dbReference>
<dbReference type="GO" id="GO:0004674">
    <property type="term" value="F:protein serine/threonine kinase activity"/>
    <property type="evidence" value="ECO:0007669"/>
    <property type="project" value="TreeGrafter"/>
</dbReference>
<dbReference type="InterPro" id="IPR011990">
    <property type="entry name" value="TPR-like_helical_dom_sf"/>
</dbReference>
<dbReference type="Gene3D" id="1.25.40.10">
    <property type="entry name" value="Tetratricopeptide repeat domain"/>
    <property type="match status" value="1"/>
</dbReference>
<dbReference type="InterPro" id="IPR000719">
    <property type="entry name" value="Prot_kinase_dom"/>
</dbReference>